<dbReference type="RefSeq" id="WP_267979957.1">
    <property type="nucleotide sequence ID" value="NZ_JAPQKF010000001.1"/>
</dbReference>
<evidence type="ECO:0000259" key="1">
    <source>
        <dbReference type="SMART" id="SM00670"/>
    </source>
</evidence>
<dbReference type="PANTHER" id="PTHR16161">
    <property type="entry name" value="TRANSCRIPTIONAL PROTEIN SWT1"/>
    <property type="match status" value="1"/>
</dbReference>
<name>A0ABT7WM14_9GAMM</name>
<reference evidence="2" key="1">
    <citation type="submission" date="2023-06" db="EMBL/GenBank/DDBJ databases">
        <title>Two novel species of Acinetobacter isolated from motorbike repairing workshop in Vietnam.</title>
        <authorList>
            <person name="Le N.T.T."/>
        </authorList>
    </citation>
    <scope>NUCLEOTIDE SEQUENCE</scope>
    <source>
        <strain evidence="2">VNH17</strain>
    </source>
</reference>
<keyword evidence="3" id="KW-1185">Reference proteome</keyword>
<proteinExistence type="predicted"/>
<organism evidence="2 3">
    <name type="scientific">Acinetobacter thutiue</name>
    <dbReference type="NCBI Taxonomy" id="2998078"/>
    <lineage>
        <taxon>Bacteria</taxon>
        <taxon>Pseudomonadati</taxon>
        <taxon>Pseudomonadota</taxon>
        <taxon>Gammaproteobacteria</taxon>
        <taxon>Moraxellales</taxon>
        <taxon>Moraxellaceae</taxon>
        <taxon>Acinetobacter</taxon>
    </lineage>
</organism>
<accession>A0ABT7WM14</accession>
<sequence length="704" mass="81498">MRNIELSQCDVFLPIYQVESVVSYQTVRKPTVFEKLILNLCVEHQSKLGQNNLLQICEVFKIEQAFLQQALDNLVNNDMLERNSQGLSSHIRDLRLTNLGQDLYRKNKMSGVKKDVDVFFYYHSLLEQFVEKKNSWLADAQTKKYIFSEDIFPVNERQIKQLSQAYIDQADEKILRWKKPNTNISDINCSVDKTLWQSLKVGLSLDHNGNIIPQSKGTTSEALALEQWLKQAQSEIVWEHLISPAFERVENDLPKMDWQQVLDVAMPDTILATPLAKVSVYDEKSPHTVAQGLEIILSSQAHIAKLQGKVLTVPSSLFRPYTGFHALYLDKENQSSVVFQGNTNIYYAKQARKVALQLRIKDADIWQKLQEKLLDLAKQDTDVLAFSRCFLTEQQVINTLPILSVKKALDFNELMQKTCNQTIQDTNWIEKIKPLENIEDLTYFRKLFPHVKLAEDRLSSTLMVQLIETTILDNRFSNTIFDEILKPLSQINQELKSRINPDQLKQAISQQKVNIEKVSIKAMQVVKEWLEVYDDVNKHISHLMLDAKKLVEQRKNLQLWQQLVEQNFAPKRSDHQKVAVFDTSYLMQHSDKLTEVAKHQFIIIPQIVLHELDGLKGGNNDEQTEQIKQARHAIRIIQNLPKEHFESSHVELWSFINGSKQKQDLSQDEQVLSVALYYQLNSVMLYSLDKNMCNLAKSLNIQLQ</sequence>
<dbReference type="Proteomes" id="UP001168524">
    <property type="component" value="Unassembled WGS sequence"/>
</dbReference>
<dbReference type="PANTHER" id="PTHR16161:SF0">
    <property type="entry name" value="TRANSCRIPTIONAL PROTEIN SWT1"/>
    <property type="match status" value="1"/>
</dbReference>
<dbReference type="Pfam" id="PF13638">
    <property type="entry name" value="PIN_4"/>
    <property type="match status" value="1"/>
</dbReference>
<gene>
    <name evidence="2" type="ORF">QTA56_05625</name>
</gene>
<dbReference type="SMART" id="SM00670">
    <property type="entry name" value="PINc"/>
    <property type="match status" value="1"/>
</dbReference>
<dbReference type="InterPro" id="IPR052626">
    <property type="entry name" value="SWT1_Regulator"/>
</dbReference>
<evidence type="ECO:0000313" key="3">
    <source>
        <dbReference type="Proteomes" id="UP001168524"/>
    </source>
</evidence>
<protein>
    <submittedName>
        <fullName evidence="2">PIN domain-containing protein</fullName>
    </submittedName>
</protein>
<dbReference type="Gene3D" id="3.40.50.1010">
    <property type="entry name" value="5'-nuclease"/>
    <property type="match status" value="1"/>
</dbReference>
<dbReference type="InterPro" id="IPR002716">
    <property type="entry name" value="PIN_dom"/>
</dbReference>
<dbReference type="EMBL" id="JAUDZE010000001">
    <property type="protein sequence ID" value="MDN0013723.1"/>
    <property type="molecule type" value="Genomic_DNA"/>
</dbReference>
<evidence type="ECO:0000313" key="2">
    <source>
        <dbReference type="EMBL" id="MDN0013723.1"/>
    </source>
</evidence>
<comment type="caution">
    <text evidence="2">The sequence shown here is derived from an EMBL/GenBank/DDBJ whole genome shotgun (WGS) entry which is preliminary data.</text>
</comment>
<feature type="domain" description="PIN" evidence="1">
    <location>
        <begin position="577"/>
        <end position="694"/>
    </location>
</feature>